<dbReference type="RefSeq" id="WP_306975269.1">
    <property type="nucleotide sequence ID" value="NZ_JAUSTQ010000003.1"/>
</dbReference>
<accession>A0ABT9VDQ6</accession>
<reference evidence="13 14" key="1">
    <citation type="submission" date="2023-07" db="EMBL/GenBank/DDBJ databases">
        <title>Genomic Encyclopedia of Type Strains, Phase IV (KMG-IV): sequencing the most valuable type-strain genomes for metagenomic binning, comparative biology and taxonomic classification.</title>
        <authorList>
            <person name="Goeker M."/>
        </authorList>
    </citation>
    <scope>NUCLEOTIDE SEQUENCE [LARGE SCALE GENOMIC DNA]</scope>
    <source>
        <strain evidence="13 14">DSM 16460</strain>
    </source>
</reference>
<proteinExistence type="inferred from homology"/>
<keyword evidence="8 12" id="KW-0653">Protein transport</keyword>
<keyword evidence="13" id="KW-0966">Cell projection</keyword>
<protein>
    <recommendedName>
        <fullName evidence="3 12">Flagellar biosynthetic protein FlhB</fullName>
    </recommendedName>
</protein>
<evidence type="ECO:0000256" key="8">
    <source>
        <dbReference type="ARBA" id="ARBA00022927"/>
    </source>
</evidence>
<evidence type="ECO:0000313" key="14">
    <source>
        <dbReference type="Proteomes" id="UP001224359"/>
    </source>
</evidence>
<evidence type="ECO:0000256" key="5">
    <source>
        <dbReference type="ARBA" id="ARBA00022475"/>
    </source>
</evidence>
<dbReference type="Pfam" id="PF01312">
    <property type="entry name" value="Bac_export_2"/>
    <property type="match status" value="1"/>
</dbReference>
<dbReference type="InterPro" id="IPR006136">
    <property type="entry name" value="FlhB"/>
</dbReference>
<dbReference type="SUPFAM" id="SSF160544">
    <property type="entry name" value="EscU C-terminal domain-like"/>
    <property type="match status" value="1"/>
</dbReference>
<organism evidence="13 14">
    <name type="scientific">Alkalibacillus salilacus</name>
    <dbReference type="NCBI Taxonomy" id="284582"/>
    <lineage>
        <taxon>Bacteria</taxon>
        <taxon>Bacillati</taxon>
        <taxon>Bacillota</taxon>
        <taxon>Bacilli</taxon>
        <taxon>Bacillales</taxon>
        <taxon>Bacillaceae</taxon>
        <taxon>Alkalibacillus</taxon>
    </lineage>
</organism>
<feature type="transmembrane region" description="Helical" evidence="12">
    <location>
        <begin position="39"/>
        <end position="59"/>
    </location>
</feature>
<comment type="subcellular location">
    <subcellularLocation>
        <location evidence="1">Cell membrane</location>
        <topology evidence="1">Multi-pass membrane protein</topology>
    </subcellularLocation>
</comment>
<dbReference type="Gene3D" id="3.40.1690.10">
    <property type="entry name" value="secretion proteins EscU"/>
    <property type="match status" value="1"/>
</dbReference>
<evidence type="ECO:0000256" key="4">
    <source>
        <dbReference type="ARBA" id="ARBA00022448"/>
    </source>
</evidence>
<keyword evidence="11 12" id="KW-1006">Bacterial flagellum protein export</keyword>
<keyword evidence="6 12" id="KW-0812">Transmembrane</keyword>
<keyword evidence="4 12" id="KW-0813">Transport</keyword>
<evidence type="ECO:0000256" key="11">
    <source>
        <dbReference type="ARBA" id="ARBA00023225"/>
    </source>
</evidence>
<evidence type="ECO:0000256" key="12">
    <source>
        <dbReference type="RuleBase" id="RU364091"/>
    </source>
</evidence>
<dbReference type="Gene3D" id="6.10.250.2080">
    <property type="match status" value="1"/>
</dbReference>
<evidence type="ECO:0000256" key="2">
    <source>
        <dbReference type="ARBA" id="ARBA00010690"/>
    </source>
</evidence>
<evidence type="ECO:0000256" key="6">
    <source>
        <dbReference type="ARBA" id="ARBA00022692"/>
    </source>
</evidence>
<comment type="caution">
    <text evidence="13">The sequence shown here is derived from an EMBL/GenBank/DDBJ whole genome shotgun (WGS) entry which is preliminary data.</text>
</comment>
<keyword evidence="5 12" id="KW-1003">Cell membrane</keyword>
<dbReference type="InterPro" id="IPR029025">
    <property type="entry name" value="T3SS_substrate_exporter_C"/>
</dbReference>
<evidence type="ECO:0000256" key="10">
    <source>
        <dbReference type="ARBA" id="ARBA00023136"/>
    </source>
</evidence>
<evidence type="ECO:0000256" key="9">
    <source>
        <dbReference type="ARBA" id="ARBA00022989"/>
    </source>
</evidence>
<evidence type="ECO:0000256" key="1">
    <source>
        <dbReference type="ARBA" id="ARBA00004651"/>
    </source>
</evidence>
<comment type="function">
    <text evidence="12">Required for formation of the rod structure in the basal body of the flagellar apparatus. Together with FliI and FliH, may constitute the export apparatus of flagellin.</text>
</comment>
<comment type="similarity">
    <text evidence="2 12">Belongs to the type III secretion exporter family.</text>
</comment>
<keyword evidence="9 12" id="KW-1133">Transmembrane helix</keyword>
<keyword evidence="13" id="KW-0282">Flagellum</keyword>
<dbReference type="NCBIfam" id="TIGR00328">
    <property type="entry name" value="flhB"/>
    <property type="match status" value="1"/>
</dbReference>
<keyword evidence="13" id="KW-0969">Cilium</keyword>
<dbReference type="Proteomes" id="UP001224359">
    <property type="component" value="Unassembled WGS sequence"/>
</dbReference>
<evidence type="ECO:0000256" key="7">
    <source>
        <dbReference type="ARBA" id="ARBA00022795"/>
    </source>
</evidence>
<name>A0ABT9VDQ6_9BACI</name>
<keyword evidence="10 12" id="KW-0472">Membrane</keyword>
<dbReference type="EMBL" id="JAUSTQ010000003">
    <property type="protein sequence ID" value="MDQ0159078.1"/>
    <property type="molecule type" value="Genomic_DNA"/>
</dbReference>
<evidence type="ECO:0000256" key="3">
    <source>
        <dbReference type="ARBA" id="ARBA00021622"/>
    </source>
</evidence>
<dbReference type="PRINTS" id="PR00950">
    <property type="entry name" value="TYPE3IMSPROT"/>
</dbReference>
<keyword evidence="14" id="KW-1185">Reference proteome</keyword>
<feature type="transmembrane region" description="Helical" evidence="12">
    <location>
        <begin position="192"/>
        <end position="217"/>
    </location>
</feature>
<feature type="transmembrane region" description="Helical" evidence="12">
    <location>
        <begin position="98"/>
        <end position="123"/>
    </location>
</feature>
<sequence length="361" mass="40871">MSLLRLDLQYFNQEKTEQATPKKRQDSRKKGQVAKSQDITTAILLFAVFVFMVTFGSTLGDTLSSVFVFTFTELIHYEVTPENVESALFQVSVEAVKVVLPIMAVAIVAALVANYLQIGFLLTGEPLKFDLNKVNPINGIKRIFSARAIVEFLKSMLKVSSIAIVCFAILWVNRSDLMTLSQKSISNAIAFFGQLTLIMGVAATLMLLIIAVIDYIYQRYDHEKNIRMSKQDIKDENKNMEGDPLIKSRMKERQRSMAQQRMMSEVPEADVVITNPTHYSIALKYDEERAEAPFVIAKGVDYVALKIREVAEANGVVRIENRQLARGLYHSVEIDETIPEDFFQQVAEVLAYVYKMEKQAK</sequence>
<dbReference type="PANTHER" id="PTHR30531">
    <property type="entry name" value="FLAGELLAR BIOSYNTHETIC PROTEIN FLHB"/>
    <property type="match status" value="1"/>
</dbReference>
<gene>
    <name evidence="12" type="primary">flhB</name>
    <name evidence="13" type="ORF">J2S77_001042</name>
</gene>
<dbReference type="PANTHER" id="PTHR30531:SF12">
    <property type="entry name" value="FLAGELLAR BIOSYNTHETIC PROTEIN FLHB"/>
    <property type="match status" value="1"/>
</dbReference>
<dbReference type="InterPro" id="IPR006135">
    <property type="entry name" value="T3SS_substrate_exporter"/>
</dbReference>
<keyword evidence="7 12" id="KW-1005">Bacterial flagellum biogenesis</keyword>
<evidence type="ECO:0000313" key="13">
    <source>
        <dbReference type="EMBL" id="MDQ0159078.1"/>
    </source>
</evidence>
<feature type="transmembrane region" description="Helical" evidence="12">
    <location>
        <begin position="152"/>
        <end position="172"/>
    </location>
</feature>